<comment type="similarity">
    <text evidence="7">Belongs to the binding-protein-dependent transport system permease family.</text>
</comment>
<feature type="transmembrane region" description="Helical" evidence="7">
    <location>
        <begin position="24"/>
        <end position="46"/>
    </location>
</feature>
<keyword evidence="4 7" id="KW-0812">Transmembrane</keyword>
<feature type="transmembrane region" description="Helical" evidence="7">
    <location>
        <begin position="124"/>
        <end position="144"/>
    </location>
</feature>
<dbReference type="Pfam" id="PF00528">
    <property type="entry name" value="BPD_transp_1"/>
    <property type="match status" value="1"/>
</dbReference>
<reference evidence="9 10" key="1">
    <citation type="submission" date="2017-12" db="EMBL/GenBank/DDBJ databases">
        <title>Taxonomic description and draft genome of Pradoshia cofamensis Gen. nov., sp. nov., a thermotolerant bacillale isolated from anterior gut of earthworm Eisenia fetida.</title>
        <authorList>
            <person name="Saha T."/>
            <person name="Chakraborty R."/>
        </authorList>
    </citation>
    <scope>NUCLEOTIDE SEQUENCE [LARGE SCALE GENOMIC DNA]</scope>
    <source>
        <strain evidence="9 10">EAG3</strain>
    </source>
</reference>
<dbReference type="InterPro" id="IPR035906">
    <property type="entry name" value="MetI-like_sf"/>
</dbReference>
<dbReference type="InterPro" id="IPR000515">
    <property type="entry name" value="MetI-like"/>
</dbReference>
<evidence type="ECO:0000256" key="1">
    <source>
        <dbReference type="ARBA" id="ARBA00004651"/>
    </source>
</evidence>
<organism evidence="9 10">
    <name type="scientific">Pradoshia eiseniae</name>
    <dbReference type="NCBI Taxonomy" id="2064768"/>
    <lineage>
        <taxon>Bacteria</taxon>
        <taxon>Bacillati</taxon>
        <taxon>Bacillota</taxon>
        <taxon>Bacilli</taxon>
        <taxon>Bacillales</taxon>
        <taxon>Bacillaceae</taxon>
        <taxon>Pradoshia</taxon>
    </lineage>
</organism>
<dbReference type="PANTHER" id="PTHR30193:SF37">
    <property type="entry name" value="INNER MEMBRANE ABC TRANSPORTER PERMEASE PROTEIN YCJO"/>
    <property type="match status" value="1"/>
</dbReference>
<feature type="domain" description="ABC transmembrane type-1" evidence="8">
    <location>
        <begin position="87"/>
        <end position="300"/>
    </location>
</feature>
<comment type="subcellular location">
    <subcellularLocation>
        <location evidence="1 7">Cell membrane</location>
        <topology evidence="1 7">Multi-pass membrane protein</topology>
    </subcellularLocation>
</comment>
<proteinExistence type="inferred from homology"/>
<dbReference type="InterPro" id="IPR051393">
    <property type="entry name" value="ABC_transporter_permease"/>
</dbReference>
<feature type="transmembrane region" description="Helical" evidence="7">
    <location>
        <begin position="281"/>
        <end position="301"/>
    </location>
</feature>
<gene>
    <name evidence="9" type="ORF">CYL18_04205</name>
</gene>
<dbReference type="PROSITE" id="PS50928">
    <property type="entry name" value="ABC_TM1"/>
    <property type="match status" value="1"/>
</dbReference>
<dbReference type="PANTHER" id="PTHR30193">
    <property type="entry name" value="ABC TRANSPORTER PERMEASE PROTEIN"/>
    <property type="match status" value="1"/>
</dbReference>
<keyword evidence="2 7" id="KW-0813">Transport</keyword>
<dbReference type="OrthoDB" id="9787541at2"/>
<keyword evidence="5 7" id="KW-1133">Transmembrane helix</keyword>
<dbReference type="RefSeq" id="WP_104848179.1">
    <property type="nucleotide sequence ID" value="NZ_PKOZ01000001.1"/>
</dbReference>
<comment type="caution">
    <text evidence="9">The sequence shown here is derived from an EMBL/GenBank/DDBJ whole genome shotgun (WGS) entry which is preliminary data.</text>
</comment>
<accession>A0A2S7N4X7</accession>
<evidence type="ECO:0000256" key="5">
    <source>
        <dbReference type="ARBA" id="ARBA00022989"/>
    </source>
</evidence>
<keyword evidence="6 7" id="KW-0472">Membrane</keyword>
<evidence type="ECO:0000256" key="7">
    <source>
        <dbReference type="RuleBase" id="RU363032"/>
    </source>
</evidence>
<evidence type="ECO:0000256" key="6">
    <source>
        <dbReference type="ARBA" id="ARBA00023136"/>
    </source>
</evidence>
<protein>
    <submittedName>
        <fullName evidence="9">Sugar ABC transporter permease</fullName>
    </submittedName>
</protein>
<evidence type="ECO:0000313" key="9">
    <source>
        <dbReference type="EMBL" id="PQD97084.1"/>
    </source>
</evidence>
<feature type="transmembrane region" description="Helical" evidence="7">
    <location>
        <begin position="91"/>
        <end position="112"/>
    </location>
</feature>
<feature type="transmembrane region" description="Helical" evidence="7">
    <location>
        <begin position="173"/>
        <end position="196"/>
    </location>
</feature>
<dbReference type="Gene3D" id="1.10.3720.10">
    <property type="entry name" value="MetI-like"/>
    <property type="match status" value="1"/>
</dbReference>
<keyword evidence="10" id="KW-1185">Reference proteome</keyword>
<dbReference type="SUPFAM" id="SSF161098">
    <property type="entry name" value="MetI-like"/>
    <property type="match status" value="1"/>
</dbReference>
<dbReference type="GO" id="GO:0055085">
    <property type="term" value="P:transmembrane transport"/>
    <property type="evidence" value="ECO:0007669"/>
    <property type="project" value="InterPro"/>
</dbReference>
<evidence type="ECO:0000256" key="4">
    <source>
        <dbReference type="ARBA" id="ARBA00022692"/>
    </source>
</evidence>
<name>A0A2S7N4X7_9BACI</name>
<dbReference type="GO" id="GO:0005886">
    <property type="term" value="C:plasma membrane"/>
    <property type="evidence" value="ECO:0007669"/>
    <property type="project" value="UniProtKB-SubCell"/>
</dbReference>
<sequence length="310" mass="35003">MRDSTIDHTSKPAKKRRKPLRNKVNSYLAALLFLAPFMVLYLWFWIYPIIKGFLTSLTTGAFGVNETFAGLGNYKYMLSDDKFWSSFGNTLYFVLISTPSIVIIGLLMALLVNMKLKGTTFLRSAFFMPYMLSISVVGSIWVFILQSNTGLLAETLELIGINMSVSWFGSWGMGWLSILLATLWWTVGFNMILFLAGLQEIPDELYEAADIDGASSWEKFRYITFPSLRGVTAIVVLLQTIASFKLFGQTFLITNGGPGTSTTPLVHYIYQIAFRQWDMGYASAVSFVLFLAVSFISLIQYKVLMKKEKH</sequence>
<feature type="transmembrane region" description="Helical" evidence="7">
    <location>
        <begin position="228"/>
        <end position="247"/>
    </location>
</feature>
<evidence type="ECO:0000259" key="8">
    <source>
        <dbReference type="PROSITE" id="PS50928"/>
    </source>
</evidence>
<dbReference type="EMBL" id="PKOZ01000001">
    <property type="protein sequence ID" value="PQD97084.1"/>
    <property type="molecule type" value="Genomic_DNA"/>
</dbReference>
<keyword evidence="3" id="KW-1003">Cell membrane</keyword>
<evidence type="ECO:0000313" key="10">
    <source>
        <dbReference type="Proteomes" id="UP000239663"/>
    </source>
</evidence>
<evidence type="ECO:0000256" key="2">
    <source>
        <dbReference type="ARBA" id="ARBA00022448"/>
    </source>
</evidence>
<dbReference type="Proteomes" id="UP000239663">
    <property type="component" value="Unassembled WGS sequence"/>
</dbReference>
<dbReference type="AlphaFoldDB" id="A0A2S7N4X7"/>
<evidence type="ECO:0000256" key="3">
    <source>
        <dbReference type="ARBA" id="ARBA00022475"/>
    </source>
</evidence>
<dbReference type="CDD" id="cd06261">
    <property type="entry name" value="TM_PBP2"/>
    <property type="match status" value="1"/>
</dbReference>